<accession>A0A395IGQ9</accession>
<gene>
    <name evidence="1" type="ORF">DID88_003958</name>
</gene>
<dbReference type="EMBL" id="QKRW01000075">
    <property type="protein sequence ID" value="RAL58598.1"/>
    <property type="molecule type" value="Genomic_DNA"/>
</dbReference>
<organism evidence="1 2">
    <name type="scientific">Monilinia fructigena</name>
    <dbReference type="NCBI Taxonomy" id="38457"/>
    <lineage>
        <taxon>Eukaryota</taxon>
        <taxon>Fungi</taxon>
        <taxon>Dikarya</taxon>
        <taxon>Ascomycota</taxon>
        <taxon>Pezizomycotina</taxon>
        <taxon>Leotiomycetes</taxon>
        <taxon>Helotiales</taxon>
        <taxon>Sclerotiniaceae</taxon>
        <taxon>Monilinia</taxon>
    </lineage>
</organism>
<dbReference type="AlphaFoldDB" id="A0A395IGQ9"/>
<sequence>MATSLQSMTVVGVPSLEGRVTSYQRWSTSRFVMPCLKRGKFTLSLPMALGGFSQKFGYPQFFRCDFDFKIPCPNHHIPCIQVTFKTGSRKFVRVPRVNFQGGEDTVSDSNGVQIPDISQPPRGLISDAPSGADFTEVTVNDISPAFSTPSGLYANSNEVAPTASFPSAMGFFEITDAAGATVTSQTTLPSDSSFQTTSTDVQETFSIPGATITGDPTPQVSIDSSLSPITSAILTSGGSQDSTASTAAVGVFANLMSANIVALSISSSGAGNTATSMQSSAGTKLTVELLPILLILYWHT</sequence>
<protein>
    <submittedName>
        <fullName evidence="1">Uncharacterized protein</fullName>
    </submittedName>
</protein>
<reference evidence="1 2" key="1">
    <citation type="submission" date="2018-06" db="EMBL/GenBank/DDBJ databases">
        <title>Genome Sequence of the Brown Rot Fungal Pathogen Monilinia fructigena.</title>
        <authorList>
            <person name="Landi L."/>
            <person name="De Miccolis Angelini R.M."/>
            <person name="Pollastro S."/>
            <person name="Abate D."/>
            <person name="Faretra F."/>
            <person name="Romanazzi G."/>
        </authorList>
    </citation>
    <scope>NUCLEOTIDE SEQUENCE [LARGE SCALE GENOMIC DNA]</scope>
    <source>
        <strain evidence="1 2">Mfrg269</strain>
    </source>
</reference>
<keyword evidence="2" id="KW-1185">Reference proteome</keyword>
<comment type="caution">
    <text evidence="1">The sequence shown here is derived from an EMBL/GenBank/DDBJ whole genome shotgun (WGS) entry which is preliminary data.</text>
</comment>
<evidence type="ECO:0000313" key="1">
    <source>
        <dbReference type="EMBL" id="RAL58598.1"/>
    </source>
</evidence>
<dbReference type="OrthoDB" id="419809at2759"/>
<name>A0A395IGQ9_9HELO</name>
<evidence type="ECO:0000313" key="2">
    <source>
        <dbReference type="Proteomes" id="UP000249056"/>
    </source>
</evidence>
<proteinExistence type="predicted"/>
<dbReference type="Proteomes" id="UP000249056">
    <property type="component" value="Unassembled WGS sequence"/>
</dbReference>